<evidence type="ECO:0000313" key="3">
    <source>
        <dbReference type="EMBL" id="GAA0664065.1"/>
    </source>
</evidence>
<dbReference type="InterPro" id="IPR000979">
    <property type="entry name" value="Phosphodiesterase_MJ0936/Vps29"/>
</dbReference>
<dbReference type="NCBIfam" id="TIGR00040">
    <property type="entry name" value="yfcE"/>
    <property type="match status" value="1"/>
</dbReference>
<feature type="domain" description="Calcineurin-like phosphoesterase" evidence="2">
    <location>
        <begin position="4"/>
        <end position="157"/>
    </location>
</feature>
<accession>A0AAV3T724</accession>
<dbReference type="InterPro" id="IPR029052">
    <property type="entry name" value="Metallo-depent_PP-like"/>
</dbReference>
<dbReference type="EMBL" id="BAAADV010000001">
    <property type="protein sequence ID" value="GAA0664065.1"/>
    <property type="molecule type" value="Genomic_DNA"/>
</dbReference>
<dbReference type="Proteomes" id="UP001500420">
    <property type="component" value="Unassembled WGS sequence"/>
</dbReference>
<reference evidence="3 4" key="1">
    <citation type="journal article" date="2019" name="Int. J. Syst. Evol. Microbiol.">
        <title>The Global Catalogue of Microorganisms (GCM) 10K type strain sequencing project: providing services to taxonomists for standard genome sequencing and annotation.</title>
        <authorList>
            <consortium name="The Broad Institute Genomics Platform"/>
            <consortium name="The Broad Institute Genome Sequencing Center for Infectious Disease"/>
            <person name="Wu L."/>
            <person name="Ma J."/>
        </authorList>
    </citation>
    <scope>NUCLEOTIDE SEQUENCE [LARGE SCALE GENOMIC DNA]</scope>
    <source>
        <strain evidence="3 4">JCM 16328</strain>
    </source>
</reference>
<name>A0AAV3T724_9EURY</name>
<dbReference type="EC" id="3.1.4.-" evidence="1"/>
<dbReference type="SUPFAM" id="SSF56300">
    <property type="entry name" value="Metallo-dependent phosphatases"/>
    <property type="match status" value="1"/>
</dbReference>
<dbReference type="PANTHER" id="PTHR11124">
    <property type="entry name" value="VACUOLAR SORTING PROTEIN VPS29"/>
    <property type="match status" value="1"/>
</dbReference>
<dbReference type="Pfam" id="PF12850">
    <property type="entry name" value="Metallophos_2"/>
    <property type="match status" value="1"/>
</dbReference>
<evidence type="ECO:0000313" key="4">
    <source>
        <dbReference type="Proteomes" id="UP001500420"/>
    </source>
</evidence>
<comment type="caution">
    <text evidence="3">The sequence shown here is derived from an EMBL/GenBank/DDBJ whole genome shotgun (WGS) entry which is preliminary data.</text>
</comment>
<sequence>MTTVAIVSDTHVPSRASAVPEWVREAVASADRVIHAGDFDSRDAYEEFRDIAGAELVAVRGNMDPRGIDVPERAGLTVEGVEFVVTHGDGHTGSYRDRVLETVRREADDPDSVVGVSGHTHELLDEVVDGIRLLNPGSATGAAPASSASMLVVEVADGELSVDVREG</sequence>
<gene>
    <name evidence="3" type="ORF">GCM10009020_06110</name>
</gene>
<organism evidence="3 4">
    <name type="scientific">Natronoarchaeum mannanilyticum</name>
    <dbReference type="NCBI Taxonomy" id="926360"/>
    <lineage>
        <taxon>Archaea</taxon>
        <taxon>Methanobacteriati</taxon>
        <taxon>Methanobacteriota</taxon>
        <taxon>Stenosarchaea group</taxon>
        <taxon>Halobacteria</taxon>
        <taxon>Halobacteriales</taxon>
        <taxon>Natronoarchaeaceae</taxon>
    </lineage>
</organism>
<dbReference type="Gene3D" id="3.60.21.10">
    <property type="match status" value="1"/>
</dbReference>
<comment type="similarity">
    <text evidence="1">Belongs to the metallophosphoesterase superfamily. YfcE family.</text>
</comment>
<proteinExistence type="inferred from homology"/>
<comment type="cofactor">
    <cofactor evidence="1">
        <name>a divalent metal cation</name>
        <dbReference type="ChEBI" id="CHEBI:60240"/>
    </cofactor>
</comment>
<dbReference type="GO" id="GO:0046872">
    <property type="term" value="F:metal ion binding"/>
    <property type="evidence" value="ECO:0007669"/>
    <property type="project" value="UniProtKB-KW"/>
</dbReference>
<dbReference type="AlphaFoldDB" id="A0AAV3T724"/>
<dbReference type="GO" id="GO:0016787">
    <property type="term" value="F:hydrolase activity"/>
    <property type="evidence" value="ECO:0007669"/>
    <property type="project" value="UniProtKB-UniRule"/>
</dbReference>
<evidence type="ECO:0000259" key="2">
    <source>
        <dbReference type="Pfam" id="PF12850"/>
    </source>
</evidence>
<keyword evidence="4" id="KW-1185">Reference proteome</keyword>
<evidence type="ECO:0000256" key="1">
    <source>
        <dbReference type="RuleBase" id="RU362039"/>
    </source>
</evidence>
<dbReference type="InterPro" id="IPR024654">
    <property type="entry name" value="Calcineurin-like_PHP_lpxH"/>
</dbReference>
<dbReference type="RefSeq" id="WP_343772385.1">
    <property type="nucleotide sequence ID" value="NZ_BAAADV010000001.1"/>
</dbReference>
<keyword evidence="1" id="KW-0479">Metal-binding</keyword>
<protein>
    <recommendedName>
        <fullName evidence="1">Phosphoesterase</fullName>
        <ecNumber evidence="1">3.1.4.-</ecNumber>
    </recommendedName>
</protein>